<proteinExistence type="predicted"/>
<protein>
    <submittedName>
        <fullName evidence="4">HEAT repeat-containing protein</fullName>
    </submittedName>
</protein>
<feature type="region of interest" description="Disordered" evidence="2">
    <location>
        <begin position="358"/>
        <end position="379"/>
    </location>
</feature>
<keyword evidence="5" id="KW-1185">Reference proteome</keyword>
<feature type="compositionally biased region" description="Basic and acidic residues" evidence="2">
    <location>
        <begin position="367"/>
        <end position="379"/>
    </location>
</feature>
<dbReference type="Pfam" id="PF13646">
    <property type="entry name" value="HEAT_2"/>
    <property type="match status" value="1"/>
</dbReference>
<organism evidence="4 5">
    <name type="scientific">Marinococcus luteus</name>
    <dbReference type="NCBI Taxonomy" id="1122204"/>
    <lineage>
        <taxon>Bacteria</taxon>
        <taxon>Bacillati</taxon>
        <taxon>Bacillota</taxon>
        <taxon>Bacilli</taxon>
        <taxon>Bacillales</taxon>
        <taxon>Bacillaceae</taxon>
        <taxon>Marinococcus</taxon>
    </lineage>
</organism>
<dbReference type="PANTHER" id="PTHR12697:SF37">
    <property type="entry name" value="CONSERVED VIRULENCE FACTOR C"/>
    <property type="match status" value="1"/>
</dbReference>
<dbReference type="InterPro" id="IPR036498">
    <property type="entry name" value="Nfu/NifU_N_sf"/>
</dbReference>
<dbReference type="InterPro" id="IPR004155">
    <property type="entry name" value="PBS_lyase_HEAT"/>
</dbReference>
<dbReference type="InterPro" id="IPR014824">
    <property type="entry name" value="Nfu/NifU_N"/>
</dbReference>
<gene>
    <name evidence="4" type="ORF">SAMN05421781_0654</name>
</gene>
<dbReference type="RefSeq" id="WP_091611087.1">
    <property type="nucleotide sequence ID" value="NZ_FNNC01000001.1"/>
</dbReference>
<feature type="compositionally biased region" description="Polar residues" evidence="2">
    <location>
        <begin position="17"/>
        <end position="32"/>
    </location>
</feature>
<evidence type="ECO:0000256" key="1">
    <source>
        <dbReference type="ARBA" id="ARBA00045876"/>
    </source>
</evidence>
<dbReference type="AlphaFoldDB" id="A0A1H2R9D7"/>
<dbReference type="Pfam" id="PF08712">
    <property type="entry name" value="Nfu_N"/>
    <property type="match status" value="1"/>
</dbReference>
<dbReference type="Gene3D" id="3.30.1370.70">
    <property type="entry name" value="Scaffold protein Nfu/NifU, N-terminal domain"/>
    <property type="match status" value="1"/>
</dbReference>
<dbReference type="InterPro" id="IPR025989">
    <property type="entry name" value="Virulence_F_dom"/>
</dbReference>
<evidence type="ECO:0000313" key="4">
    <source>
        <dbReference type="EMBL" id="SDW15981.1"/>
    </source>
</evidence>
<dbReference type="InterPro" id="IPR016024">
    <property type="entry name" value="ARM-type_fold"/>
</dbReference>
<dbReference type="STRING" id="1122204.SAMN05421781_0654"/>
<dbReference type="PANTHER" id="PTHR12697">
    <property type="entry name" value="PBS LYASE HEAT-LIKE PROTEIN"/>
    <property type="match status" value="1"/>
</dbReference>
<comment type="function">
    <text evidence="1">Catalyzes the hydroxylation of the N(6)-(4-aminobutyl)-L-lysine intermediate produced by deoxyhypusine synthase/DHPS on a critical lysine of the eukaryotic translation initiation factor 5A/eIF-5A. This is the second step of the post-translational modification of that lysine into an unusual amino acid residue named hypusine. Hypusination is unique to mature eIF-5A factor and is essential for its function.</text>
</comment>
<name>A0A1H2R9D7_9BACI</name>
<dbReference type="GO" id="GO:0016491">
    <property type="term" value="F:oxidoreductase activity"/>
    <property type="evidence" value="ECO:0007669"/>
    <property type="project" value="TreeGrafter"/>
</dbReference>
<feature type="domain" description="Scaffold protein Nfu/NifU N-terminal" evidence="3">
    <location>
        <begin position="4"/>
        <end position="90"/>
    </location>
</feature>
<reference evidence="4 5" key="1">
    <citation type="submission" date="2016-10" db="EMBL/GenBank/DDBJ databases">
        <authorList>
            <person name="de Groot N.N."/>
        </authorList>
    </citation>
    <scope>NUCLEOTIDE SEQUENCE [LARGE SCALE GENOMIC DNA]</scope>
    <source>
        <strain evidence="4 5">DSM 23126</strain>
    </source>
</reference>
<evidence type="ECO:0000256" key="2">
    <source>
        <dbReference type="SAM" id="MobiDB-lite"/>
    </source>
</evidence>
<dbReference type="InterPro" id="IPR021133">
    <property type="entry name" value="HEAT_type_2"/>
</dbReference>
<dbReference type="PROSITE" id="PS50077">
    <property type="entry name" value="HEAT_REPEAT"/>
    <property type="match status" value="1"/>
</dbReference>
<dbReference type="EMBL" id="FNNC01000001">
    <property type="protein sequence ID" value="SDW15981.1"/>
    <property type="molecule type" value="Genomic_DNA"/>
</dbReference>
<dbReference type="Proteomes" id="UP000199488">
    <property type="component" value="Unassembled WGS sequence"/>
</dbReference>
<evidence type="ECO:0000259" key="3">
    <source>
        <dbReference type="SMART" id="SM00932"/>
    </source>
</evidence>
<dbReference type="SMART" id="SM00567">
    <property type="entry name" value="EZ_HEAT"/>
    <property type="match status" value="3"/>
</dbReference>
<dbReference type="SMART" id="SM00932">
    <property type="entry name" value="Nfu_N"/>
    <property type="match status" value="1"/>
</dbReference>
<dbReference type="SUPFAM" id="SSF110836">
    <property type="entry name" value="Hypothetical protein SAV1430"/>
    <property type="match status" value="1"/>
</dbReference>
<dbReference type="Pfam" id="PF13769">
    <property type="entry name" value="Virulence_fact"/>
    <property type="match status" value="1"/>
</dbReference>
<dbReference type="InterPro" id="IPR011989">
    <property type="entry name" value="ARM-like"/>
</dbReference>
<feature type="region of interest" description="Disordered" evidence="2">
    <location>
        <begin position="1"/>
        <end position="39"/>
    </location>
</feature>
<dbReference type="OrthoDB" id="420201at2"/>
<dbReference type="Gene3D" id="1.25.10.10">
    <property type="entry name" value="Leucine-rich Repeat Variant"/>
    <property type="match status" value="1"/>
</dbReference>
<evidence type="ECO:0000313" key="5">
    <source>
        <dbReference type="Proteomes" id="UP000199488"/>
    </source>
</evidence>
<accession>A0A1H2R9D7</accession>
<dbReference type="SUPFAM" id="SSF48371">
    <property type="entry name" value="ARM repeat"/>
    <property type="match status" value="1"/>
</dbReference>
<sequence>MHITSIEPTPSPHTMKLNVNESLPAGTSSNYKPENKEEAPAPIQQLLEIEGIKGVYHVADFMALERHPKADWEQLLPQVRQAFGEEVEQPAEESEEPQEAFGEVQAQVQMFKNIPMQIKLLSGDEEKRQGLPERFQTAAFEAQLEDDNIVMQRKWEDYGVRYGQDLAQIGSDMAEEIAAAYPEERLKRLVRIANTPEAEHTEPKFKKVTMEMMEEPDWKQRYAAFDQMDPSMEDLPVIQKGLADEKPAIRRLAVVYLGMLEDSQVLPDLQKAMQDPSVTVRRTAADTYSDLGDPAGIPDMIEALRDKNKLVRWRAAMFLYEVGDTSAVEALKEADGDPEFEVDLQIKLALKRIEGGKEAKGSIWKQMSEKMEQERKPRS</sequence>